<keyword evidence="2" id="KW-0489">Methyltransferase</keyword>
<keyword evidence="2" id="KW-0808">Transferase</keyword>
<feature type="transmembrane region" description="Helical" evidence="1">
    <location>
        <begin position="77"/>
        <end position="107"/>
    </location>
</feature>
<proteinExistence type="predicted"/>
<dbReference type="GO" id="GO:0032259">
    <property type="term" value="P:methylation"/>
    <property type="evidence" value="ECO:0007669"/>
    <property type="project" value="UniProtKB-KW"/>
</dbReference>
<dbReference type="EC" id="2.1.1.100" evidence="2"/>
<comment type="caution">
    <text evidence="2">The sequence shown here is derived from an EMBL/GenBank/DDBJ whole genome shotgun (WGS) entry which is preliminary data.</text>
</comment>
<keyword evidence="1" id="KW-1133">Transmembrane helix</keyword>
<dbReference type="PANTHER" id="PTHR43847:SF1">
    <property type="entry name" value="BLL3993 PROTEIN"/>
    <property type="match status" value="1"/>
</dbReference>
<evidence type="ECO:0000313" key="2">
    <source>
        <dbReference type="EMBL" id="MDV3104607.1"/>
    </source>
</evidence>
<dbReference type="EMBL" id="JAVDZE010000005">
    <property type="protein sequence ID" value="MDV3104607.1"/>
    <property type="molecule type" value="Genomic_DNA"/>
</dbReference>
<dbReference type="RefSeq" id="WP_315343033.1">
    <property type="nucleotide sequence ID" value="NZ_JAVDZE010000005.1"/>
</dbReference>
<protein>
    <submittedName>
        <fullName evidence="2">Isoprenylcysteine carboxylmethyltransferase family protein</fullName>
        <ecNumber evidence="2">2.1.1.100</ecNumber>
        <ecNumber evidence="2">2.1.1.334</ecNumber>
    </submittedName>
</protein>
<dbReference type="InterPro" id="IPR052527">
    <property type="entry name" value="Metal_cation-efflux_comp"/>
</dbReference>
<dbReference type="GO" id="GO:0004671">
    <property type="term" value="F:protein C-terminal S-isoprenylcysteine carboxyl O-methyltransferase activity"/>
    <property type="evidence" value="ECO:0007669"/>
    <property type="project" value="UniProtKB-EC"/>
</dbReference>
<sequence length="144" mass="16363">MRFWGIEPKTGLIAGLYAFLAFYLNARFEIGLSSPPLGLLLLVPGLALWLLCYLQVSRAHARGELLTTGCYSKVRHPIYSIWGILILPGFSLVIGGLMLLLPLVYWLSVMAFIGEEEKSLEERFGEGWRRYSERTGRFLPLRRS</sequence>
<dbReference type="Gene3D" id="1.20.120.1630">
    <property type="match status" value="1"/>
</dbReference>
<dbReference type="EC" id="2.1.1.334" evidence="2"/>
<dbReference type="PANTHER" id="PTHR43847">
    <property type="entry name" value="BLL3993 PROTEIN"/>
    <property type="match status" value="1"/>
</dbReference>
<name>A0AAE4NWK4_9EURY</name>
<dbReference type="Proteomes" id="UP001245683">
    <property type="component" value="Unassembled WGS sequence"/>
</dbReference>
<organism evidence="2 3">
    <name type="scientific">Thermococcus waiotapuensis</name>
    <dbReference type="NCBI Taxonomy" id="90909"/>
    <lineage>
        <taxon>Archaea</taxon>
        <taxon>Methanobacteriati</taxon>
        <taxon>Methanobacteriota</taxon>
        <taxon>Thermococci</taxon>
        <taxon>Thermococcales</taxon>
        <taxon>Thermococcaceae</taxon>
        <taxon>Thermococcus</taxon>
    </lineage>
</organism>
<feature type="transmembrane region" description="Helical" evidence="1">
    <location>
        <begin position="12"/>
        <end position="30"/>
    </location>
</feature>
<gene>
    <name evidence="2" type="ORF">RBI02_08690</name>
</gene>
<evidence type="ECO:0000313" key="3">
    <source>
        <dbReference type="Proteomes" id="UP001245683"/>
    </source>
</evidence>
<keyword evidence="3" id="KW-1185">Reference proteome</keyword>
<feature type="transmembrane region" description="Helical" evidence="1">
    <location>
        <begin position="36"/>
        <end position="56"/>
    </location>
</feature>
<accession>A0AAE4NWK4</accession>
<evidence type="ECO:0000256" key="1">
    <source>
        <dbReference type="SAM" id="Phobius"/>
    </source>
</evidence>
<keyword evidence="1" id="KW-0812">Transmembrane</keyword>
<keyword evidence="1" id="KW-0472">Membrane</keyword>
<dbReference type="AlphaFoldDB" id="A0AAE4NWK4"/>
<reference evidence="2 3" key="1">
    <citation type="submission" date="2023-08" db="EMBL/GenBank/DDBJ databases">
        <title>Draft genome sequence of Thermococcus waiotapuensis WT1T, a thermophilic sulphur-dependent archaeon from order Thermococcales.</title>
        <authorList>
            <person name="Manners S.H."/>
            <person name="Carere C.R."/>
            <person name="Dhami M.K."/>
            <person name="Dobson R.C.J."/>
            <person name="Stott M.B."/>
        </authorList>
    </citation>
    <scope>NUCLEOTIDE SEQUENCE [LARGE SCALE GENOMIC DNA]</scope>
    <source>
        <strain evidence="2 3">WT1</strain>
    </source>
</reference>